<dbReference type="Proteomes" id="UP001589896">
    <property type="component" value="Unassembled WGS sequence"/>
</dbReference>
<evidence type="ECO:0000313" key="2">
    <source>
        <dbReference type="Proteomes" id="UP001589896"/>
    </source>
</evidence>
<organism evidence="1 2">
    <name type="scientific">Lysobacter korlensis</name>
    <dbReference type="NCBI Taxonomy" id="553636"/>
    <lineage>
        <taxon>Bacteria</taxon>
        <taxon>Pseudomonadati</taxon>
        <taxon>Pseudomonadota</taxon>
        <taxon>Gammaproteobacteria</taxon>
        <taxon>Lysobacterales</taxon>
        <taxon>Lysobacteraceae</taxon>
        <taxon>Lysobacter</taxon>
    </lineage>
</organism>
<dbReference type="EMBL" id="JBHLTG010000001">
    <property type="protein sequence ID" value="MFC0677497.1"/>
    <property type="molecule type" value="Genomic_DNA"/>
</dbReference>
<keyword evidence="2" id="KW-1185">Reference proteome</keyword>
<gene>
    <name evidence="1" type="ORF">ACFFGH_06490</name>
</gene>
<accession>A0ABV6RKI1</accession>
<proteinExistence type="predicted"/>
<dbReference type="RefSeq" id="WP_386666068.1">
    <property type="nucleotide sequence ID" value="NZ_JBHLTG010000001.1"/>
</dbReference>
<name>A0ABV6RKI1_9GAMM</name>
<protein>
    <submittedName>
        <fullName evidence="1">Uncharacterized protein</fullName>
    </submittedName>
</protein>
<reference evidence="1 2" key="1">
    <citation type="submission" date="2024-09" db="EMBL/GenBank/DDBJ databases">
        <authorList>
            <person name="Sun Q."/>
            <person name="Mori K."/>
        </authorList>
    </citation>
    <scope>NUCLEOTIDE SEQUENCE [LARGE SCALE GENOMIC DNA]</scope>
    <source>
        <strain evidence="1 2">KCTC 23076</strain>
    </source>
</reference>
<evidence type="ECO:0000313" key="1">
    <source>
        <dbReference type="EMBL" id="MFC0677497.1"/>
    </source>
</evidence>
<comment type="caution">
    <text evidence="1">The sequence shown here is derived from an EMBL/GenBank/DDBJ whole genome shotgun (WGS) entry which is preliminary data.</text>
</comment>
<sequence length="167" mass="18401">MDNKTVRKANVEMLVREHEGPTAFGKAIDREQVQVSQWLGGKPIGDRLARHIEEKLGKPRGWLDVLQPGAQGALETAPLQGSHLARPDFTKLSEAVYLAQQFLQILGKQHDDLLPPELLEAAYEAVETLSDGDGSNVVDLMKFMTRRMQERAVDSGDTEKADAARAG</sequence>